<dbReference type="Proteomes" id="UP000642809">
    <property type="component" value="Unassembled WGS sequence"/>
</dbReference>
<reference evidence="1" key="2">
    <citation type="submission" date="2020-09" db="EMBL/GenBank/DDBJ databases">
        <authorList>
            <person name="Sun Q."/>
            <person name="Kim S."/>
        </authorList>
    </citation>
    <scope>NUCLEOTIDE SEQUENCE</scope>
    <source>
        <strain evidence="1">KCTC 23224</strain>
    </source>
</reference>
<keyword evidence="2" id="KW-1185">Reference proteome</keyword>
<name>A0A8J3CZ92_9BACT</name>
<evidence type="ECO:0000313" key="1">
    <source>
        <dbReference type="EMBL" id="GHB46245.1"/>
    </source>
</evidence>
<reference evidence="1" key="1">
    <citation type="journal article" date="2014" name="Int. J. Syst. Evol. Microbiol.">
        <title>Complete genome sequence of Corynebacterium casei LMG S-19264T (=DSM 44701T), isolated from a smear-ripened cheese.</title>
        <authorList>
            <consortium name="US DOE Joint Genome Institute (JGI-PGF)"/>
            <person name="Walter F."/>
            <person name="Albersmeier A."/>
            <person name="Kalinowski J."/>
            <person name="Ruckert C."/>
        </authorList>
    </citation>
    <scope>NUCLEOTIDE SEQUENCE</scope>
    <source>
        <strain evidence="1">KCTC 23224</strain>
    </source>
</reference>
<dbReference type="PROSITE" id="PS51257">
    <property type="entry name" value="PROKAR_LIPOPROTEIN"/>
    <property type="match status" value="1"/>
</dbReference>
<organism evidence="1 2">
    <name type="scientific">Mongoliitalea lutea</name>
    <dbReference type="NCBI Taxonomy" id="849756"/>
    <lineage>
        <taxon>Bacteria</taxon>
        <taxon>Pseudomonadati</taxon>
        <taxon>Bacteroidota</taxon>
        <taxon>Cytophagia</taxon>
        <taxon>Cytophagales</taxon>
        <taxon>Cyclobacteriaceae</taxon>
        <taxon>Mongoliitalea</taxon>
    </lineage>
</organism>
<dbReference type="AlphaFoldDB" id="A0A8J3CZ92"/>
<comment type="caution">
    <text evidence="1">The sequence shown here is derived from an EMBL/GenBank/DDBJ whole genome shotgun (WGS) entry which is preliminary data.</text>
</comment>
<sequence length="400" mass="46628">MSIFKRQNFGSMKHLVRLLVFQVLLISCSQSKKEADSSNQVAIPLVRLEKIDSIQIAFLGSPIVQDIDPNSRTILFTEPGNYSEDIYVTDFEGNIIHSYSKFGNLPDTYGVLFAPLKIVGENAFLAYGINGLLTYDFSGQLLSRTKILDIQPYNFAKKSMGFSLGILEEEYLYFDQGSRNIDYSYRRLYEEVNAMILLDKITGKREEMMQIPESSLYRNGKYFYRDAWAPIFELTEDELLVVYGAEPKIYVYEKTRPFRLIKEIPLDIPDYNFYKGEDVYNPDSFLNFFSYGRIETITQINGYFILGYFPGYDPQDLATSKENKSPEEWQEFRQHMLKKYPHRVAIFDTNGSLINDFVPSNVDPRNIVQRDGQLWAMGKVDMDIERDYFMVYKLELKFDD</sequence>
<accession>A0A8J3CZ92</accession>
<gene>
    <name evidence="1" type="ORF">GCM10008106_28990</name>
</gene>
<dbReference type="EMBL" id="BMYF01000019">
    <property type="protein sequence ID" value="GHB46245.1"/>
    <property type="molecule type" value="Genomic_DNA"/>
</dbReference>
<proteinExistence type="predicted"/>
<evidence type="ECO:0000313" key="2">
    <source>
        <dbReference type="Proteomes" id="UP000642809"/>
    </source>
</evidence>
<protein>
    <submittedName>
        <fullName evidence="1">Uncharacterized protein</fullName>
    </submittedName>
</protein>